<dbReference type="AlphaFoldDB" id="K6DQR3"/>
<dbReference type="PATRIC" id="fig|1117379.3.peg.951"/>
<proteinExistence type="predicted"/>
<dbReference type="RefSeq" id="WP_007083951.1">
    <property type="nucleotide sequence ID" value="NZ_AJLS01000036.1"/>
</dbReference>
<dbReference type="Proteomes" id="UP000006316">
    <property type="component" value="Unassembled WGS sequence"/>
</dbReference>
<dbReference type="Pfam" id="PF04294">
    <property type="entry name" value="VanW"/>
    <property type="match status" value="1"/>
</dbReference>
<feature type="region of interest" description="Disordered" evidence="1">
    <location>
        <begin position="25"/>
        <end position="61"/>
    </location>
</feature>
<sequence length="338" mass="36937">MFTRFIIILLAGSVIGLTGCAEQSTKEKEAKAKTSEHEQIIEKEKKEMEEKKREEERRKQEEAKPIIVNIIDPNTKSIIKTFNTKELGFGKDPEKYKAELAKLTRELARGTNDTPGYDKRMMLDKLDGNGQVIQGTPQTMLDESELSEMILKASAKGGDVEIPLYVTASGYKPEEAAQLGEVVVASFTTYFKSGVAGRNRNIALSAEAINNIIIGVGDSFSFNTTVGPSDREHGYQPAQEIVDGKLVDGIGGGICQTSSTLFNAIDKLAVSYIERNHHSLPVGYVPTGRDATVSYGGKDFRFKNTAGVPVLLKAIVNKSSLTVEIRTSKANQSLIKKS</sequence>
<dbReference type="PANTHER" id="PTHR35788:SF1">
    <property type="entry name" value="EXPORTED PROTEIN"/>
    <property type="match status" value="1"/>
</dbReference>
<dbReference type="InterPro" id="IPR007391">
    <property type="entry name" value="Vancomycin_resist_VanW"/>
</dbReference>
<gene>
    <name evidence="2" type="ORF">BABA_04589</name>
</gene>
<name>K6DQR3_9BACI</name>
<dbReference type="PANTHER" id="PTHR35788">
    <property type="entry name" value="EXPORTED PROTEIN-RELATED"/>
    <property type="match status" value="1"/>
</dbReference>
<accession>K6DQR3</accession>
<evidence type="ECO:0000313" key="3">
    <source>
        <dbReference type="Proteomes" id="UP000006316"/>
    </source>
</evidence>
<evidence type="ECO:0008006" key="4">
    <source>
        <dbReference type="Google" id="ProtNLM"/>
    </source>
</evidence>
<comment type="caution">
    <text evidence="2">The sequence shown here is derived from an EMBL/GenBank/DDBJ whole genome shotgun (WGS) entry which is preliminary data.</text>
</comment>
<evidence type="ECO:0000256" key="1">
    <source>
        <dbReference type="SAM" id="MobiDB-lite"/>
    </source>
</evidence>
<dbReference type="EMBL" id="AJLS01000036">
    <property type="protein sequence ID" value="EKN70689.1"/>
    <property type="molecule type" value="Genomic_DNA"/>
</dbReference>
<evidence type="ECO:0000313" key="2">
    <source>
        <dbReference type="EMBL" id="EKN70689.1"/>
    </source>
</evidence>
<dbReference type="eggNOG" id="COG2720">
    <property type="taxonomic scope" value="Bacteria"/>
</dbReference>
<dbReference type="InterPro" id="IPR052913">
    <property type="entry name" value="Glycopeptide_resist_protein"/>
</dbReference>
<dbReference type="PROSITE" id="PS51257">
    <property type="entry name" value="PROKAR_LIPOPROTEIN"/>
    <property type="match status" value="1"/>
</dbReference>
<organism evidence="2 3">
    <name type="scientific">Neobacillus bataviensis LMG 21833</name>
    <dbReference type="NCBI Taxonomy" id="1117379"/>
    <lineage>
        <taxon>Bacteria</taxon>
        <taxon>Bacillati</taxon>
        <taxon>Bacillota</taxon>
        <taxon>Bacilli</taxon>
        <taxon>Bacillales</taxon>
        <taxon>Bacillaceae</taxon>
        <taxon>Neobacillus</taxon>
    </lineage>
</organism>
<reference evidence="2 3" key="1">
    <citation type="journal article" date="2012" name="Front. Microbiol.">
        <title>Redundancy and modularity in membrane-associated dissimilatory nitrate reduction in Bacillus.</title>
        <authorList>
            <person name="Heylen K."/>
            <person name="Keltjens J."/>
        </authorList>
    </citation>
    <scope>NUCLEOTIDE SEQUENCE [LARGE SCALE GENOMIC DNA]</scope>
    <source>
        <strain evidence="3">LMG 21833T</strain>
    </source>
</reference>
<keyword evidence="3" id="KW-1185">Reference proteome</keyword>
<protein>
    <recommendedName>
        <fullName evidence="4">VanW family protein</fullName>
    </recommendedName>
</protein>